<dbReference type="Gene3D" id="2.60.40.1120">
    <property type="entry name" value="Carboxypeptidase-like, regulatory domain"/>
    <property type="match status" value="1"/>
</dbReference>
<keyword evidence="8" id="KW-1185">Reference proteome</keyword>
<dbReference type="OrthoDB" id="606930at2"/>
<proteinExistence type="predicted"/>
<keyword evidence="7" id="KW-0675">Receptor</keyword>
<keyword evidence="5" id="KW-0732">Signal</keyword>
<comment type="caution">
    <text evidence="7">The sequence shown here is derived from an EMBL/GenBank/DDBJ whole genome shotgun (WGS) entry which is preliminary data.</text>
</comment>
<comment type="subcellular location">
    <subcellularLocation>
        <location evidence="1">Cell outer membrane</location>
    </subcellularLocation>
</comment>
<dbReference type="GO" id="GO:0009279">
    <property type="term" value="C:cell outer membrane"/>
    <property type="evidence" value="ECO:0007669"/>
    <property type="project" value="UniProtKB-SubCell"/>
</dbReference>
<evidence type="ECO:0000313" key="7">
    <source>
        <dbReference type="EMBL" id="PZF74677.1"/>
    </source>
</evidence>
<dbReference type="AlphaFoldDB" id="A0A2W2BFM5"/>
<dbReference type="InterPro" id="IPR036942">
    <property type="entry name" value="Beta-barrel_TonB_sf"/>
</dbReference>
<feature type="compositionally biased region" description="Gly residues" evidence="4">
    <location>
        <begin position="296"/>
        <end position="312"/>
    </location>
</feature>
<dbReference type="SUPFAM" id="SSF56935">
    <property type="entry name" value="Porins"/>
    <property type="match status" value="1"/>
</dbReference>
<keyword evidence="2" id="KW-0472">Membrane</keyword>
<gene>
    <name evidence="7" type="ORF">DN068_03490</name>
</gene>
<feature type="chain" id="PRO_5016006824" evidence="5">
    <location>
        <begin position="22"/>
        <end position="961"/>
    </location>
</feature>
<evidence type="ECO:0000256" key="1">
    <source>
        <dbReference type="ARBA" id="ARBA00004442"/>
    </source>
</evidence>
<keyword evidence="3" id="KW-0998">Cell outer membrane</keyword>
<evidence type="ECO:0000259" key="6">
    <source>
        <dbReference type="Pfam" id="PF14905"/>
    </source>
</evidence>
<evidence type="ECO:0000313" key="8">
    <source>
        <dbReference type="Proteomes" id="UP000248745"/>
    </source>
</evidence>
<reference evidence="7 8" key="1">
    <citation type="submission" date="2018-06" db="EMBL/GenBank/DDBJ databases">
        <title>Mucibacter soli gen. nov., sp. nov., a new member of the family Chitinophagaceae producing mucin.</title>
        <authorList>
            <person name="Kim M.-K."/>
            <person name="Park S."/>
            <person name="Kim T.-S."/>
            <person name="Joung Y."/>
            <person name="Han J.-H."/>
            <person name="Kim S.B."/>
        </authorList>
    </citation>
    <scope>NUCLEOTIDE SEQUENCE [LARGE SCALE GENOMIC DNA]</scope>
    <source>
        <strain evidence="7 8">R1-15</strain>
    </source>
</reference>
<feature type="region of interest" description="Disordered" evidence="4">
    <location>
        <begin position="933"/>
        <end position="961"/>
    </location>
</feature>
<evidence type="ECO:0000256" key="2">
    <source>
        <dbReference type="ARBA" id="ARBA00023136"/>
    </source>
</evidence>
<feature type="signal peptide" evidence="5">
    <location>
        <begin position="1"/>
        <end position="21"/>
    </location>
</feature>
<feature type="region of interest" description="Disordered" evidence="4">
    <location>
        <begin position="296"/>
        <end position="318"/>
    </location>
</feature>
<dbReference type="Gene3D" id="2.40.170.20">
    <property type="entry name" value="TonB-dependent receptor, beta-barrel domain"/>
    <property type="match status" value="1"/>
</dbReference>
<dbReference type="RefSeq" id="WP_110997514.1">
    <property type="nucleotide sequence ID" value="NZ_QKTW01000003.1"/>
</dbReference>
<evidence type="ECO:0000256" key="5">
    <source>
        <dbReference type="SAM" id="SignalP"/>
    </source>
</evidence>
<dbReference type="Proteomes" id="UP000248745">
    <property type="component" value="Unassembled WGS sequence"/>
</dbReference>
<dbReference type="InterPro" id="IPR008969">
    <property type="entry name" value="CarboxyPept-like_regulatory"/>
</dbReference>
<name>A0A2W2BFM5_9BACT</name>
<feature type="domain" description="Outer membrane protein beta-barrel" evidence="6">
    <location>
        <begin position="458"/>
        <end position="922"/>
    </location>
</feature>
<dbReference type="Pfam" id="PF14905">
    <property type="entry name" value="OMP_b-brl_3"/>
    <property type="match status" value="1"/>
</dbReference>
<organism evidence="7 8">
    <name type="scientific">Taibaiella soli</name>
    <dbReference type="NCBI Taxonomy" id="1649169"/>
    <lineage>
        <taxon>Bacteria</taxon>
        <taxon>Pseudomonadati</taxon>
        <taxon>Bacteroidota</taxon>
        <taxon>Chitinophagia</taxon>
        <taxon>Chitinophagales</taxon>
        <taxon>Chitinophagaceae</taxon>
        <taxon>Taibaiella</taxon>
    </lineage>
</organism>
<dbReference type="EMBL" id="QKTW01000003">
    <property type="protein sequence ID" value="PZF74677.1"/>
    <property type="molecule type" value="Genomic_DNA"/>
</dbReference>
<feature type="compositionally biased region" description="Gly residues" evidence="4">
    <location>
        <begin position="952"/>
        <end position="961"/>
    </location>
</feature>
<dbReference type="SUPFAM" id="SSF49464">
    <property type="entry name" value="Carboxypeptidase regulatory domain-like"/>
    <property type="match status" value="1"/>
</dbReference>
<dbReference type="InterPro" id="IPR041700">
    <property type="entry name" value="OMP_b-brl_3"/>
</dbReference>
<accession>A0A2W2BFM5</accession>
<sequence>MKTIFTFLLISLFCFVSVAQAQSYAVRGRVLDQRDSSSVIGATIQLIFQSDSAKKSGTTSDIDGYFQIPNLNAGNYTIRVSYLGYATQERAVHIVSGDINVGTIRLKASSNVLQNVVVQAQQVRAQQMGDTTQFNAGAYKTNPDASAEDLVTKMPGVTSDNTGVKVNGETVQTVLVDGKPFFGDDPSLALKNLPAEVIDKIQVFDKLSDQSQFTGFDDGQSQKAINIITKRGKNIGEFGKVYAGYGTDDRYSAGASMNYFNGDQRISLIGLSNNINQQNFSAEDLLGVSGGSSGGRGGGYGGGGGSRGGGGSSSSNFLVGQQNGITKTNSIGLNYSDAWGKKIKVTGSYFFNQTDNTNSTQLTRNYFTNSDTAAQAYNELSNTETKNYNHRFNVRFEYTIDSFNSLIVTPKLSFQNNQYTTNLLGATTLGDAPAGATNNQNISNNTGYSFSNNILFRHRFAKKGRTVSLNIGTQLNEKNGDGKLYALNQYINDTTLLDQQYTVYSNGYTVSPSVVYTEPMGKKGQLMVNYSPSYTKNKSDKETYNFESADQAYTDLDTILSNKYDNTYITQKGGLSYRLGDKKMNFMAGVNYQYATLQGTQDFPYPLDISKPFSSVLPQAMFNYRFSQGTNLRVMYRTNTTAPNITQLQSVVDISNPLLLRTGNPNLKQDFENTLTIRYGKTKSGGGSNFFIYAYGSYIQDYIGNATLIPTKDSAFSNGITINRGSQLTLPVNLNNYFTGKTFVTYGIPVGLIKSNLNLNAGISYSHAPSLINNVENFSNSTTINGGFVLSSNISENVDFTLSYAGNYNIVKNTIQTQSDNSYYSHVVSAKLNYILFKRLVINTSLNENLYSGLGSAYDQNFFLWNAYIGYKFLKDHSLEARVSAYDILNQNKSISRNITDTYIEDSRTQVLTQYFMFTITYTLRHFKSGGMPTNTNNNGGPGDIHAPGGRPPYGGGGPGY</sequence>
<evidence type="ECO:0000256" key="3">
    <source>
        <dbReference type="ARBA" id="ARBA00023237"/>
    </source>
</evidence>
<dbReference type="Pfam" id="PF13715">
    <property type="entry name" value="CarbopepD_reg_2"/>
    <property type="match status" value="1"/>
</dbReference>
<protein>
    <submittedName>
        <fullName evidence="7">TonB-dependent receptor</fullName>
    </submittedName>
</protein>
<evidence type="ECO:0000256" key="4">
    <source>
        <dbReference type="SAM" id="MobiDB-lite"/>
    </source>
</evidence>